<evidence type="ECO:0000313" key="4">
    <source>
        <dbReference type="EMBL" id="KAK9822726.1"/>
    </source>
</evidence>
<keyword evidence="2" id="KW-0045">Antibiotic biosynthesis</keyword>
<comment type="caution">
    <text evidence="4">The sequence shown here is derived from an EMBL/GenBank/DDBJ whole genome shotgun (WGS) entry which is preliminary data.</text>
</comment>
<dbReference type="EMBL" id="JALJOS010000030">
    <property type="protein sequence ID" value="KAK9822726.1"/>
    <property type="molecule type" value="Genomic_DNA"/>
</dbReference>
<feature type="domain" description="TauD/TfdA-like" evidence="3">
    <location>
        <begin position="114"/>
        <end position="370"/>
    </location>
</feature>
<evidence type="ECO:0000256" key="1">
    <source>
        <dbReference type="ARBA" id="ARBA00023002"/>
    </source>
</evidence>
<dbReference type="SUPFAM" id="SSF51197">
    <property type="entry name" value="Clavaminate synthase-like"/>
    <property type="match status" value="1"/>
</dbReference>
<keyword evidence="1" id="KW-0560">Oxidoreductase</keyword>
<dbReference type="InterPro" id="IPR042098">
    <property type="entry name" value="TauD-like_sf"/>
</dbReference>
<reference evidence="4 5" key="1">
    <citation type="journal article" date="2024" name="Nat. Commun.">
        <title>Phylogenomics reveals the evolutionary origins of lichenization in chlorophyte algae.</title>
        <authorList>
            <person name="Puginier C."/>
            <person name="Libourel C."/>
            <person name="Otte J."/>
            <person name="Skaloud P."/>
            <person name="Haon M."/>
            <person name="Grisel S."/>
            <person name="Petersen M."/>
            <person name="Berrin J.G."/>
            <person name="Delaux P.M."/>
            <person name="Dal Grande F."/>
            <person name="Keller J."/>
        </authorList>
    </citation>
    <scope>NUCLEOTIDE SEQUENCE [LARGE SCALE GENOMIC DNA]</scope>
    <source>
        <strain evidence="4 5">SAG 2145</strain>
    </source>
</reference>
<dbReference type="GO" id="GO:0017000">
    <property type="term" value="P:antibiotic biosynthetic process"/>
    <property type="evidence" value="ECO:0007669"/>
    <property type="project" value="UniProtKB-KW"/>
</dbReference>
<protein>
    <recommendedName>
        <fullName evidence="3">TauD/TfdA-like domain-containing protein</fullName>
    </recommendedName>
</protein>
<organism evidence="4 5">
    <name type="scientific">Apatococcus lobatus</name>
    <dbReference type="NCBI Taxonomy" id="904363"/>
    <lineage>
        <taxon>Eukaryota</taxon>
        <taxon>Viridiplantae</taxon>
        <taxon>Chlorophyta</taxon>
        <taxon>core chlorophytes</taxon>
        <taxon>Trebouxiophyceae</taxon>
        <taxon>Chlorellales</taxon>
        <taxon>Chlorellaceae</taxon>
        <taxon>Apatococcus</taxon>
    </lineage>
</organism>
<keyword evidence="5" id="KW-1185">Reference proteome</keyword>
<gene>
    <name evidence="4" type="ORF">WJX74_000324</name>
</gene>
<dbReference type="PANTHER" id="PTHR10696:SF56">
    <property type="entry name" value="TAUD_TFDA-LIKE DOMAIN-CONTAINING PROTEIN"/>
    <property type="match status" value="1"/>
</dbReference>
<dbReference type="Proteomes" id="UP001438707">
    <property type="component" value="Unassembled WGS sequence"/>
</dbReference>
<dbReference type="Pfam" id="PF02668">
    <property type="entry name" value="TauD"/>
    <property type="match status" value="1"/>
</dbReference>
<dbReference type="GO" id="GO:0016491">
    <property type="term" value="F:oxidoreductase activity"/>
    <property type="evidence" value="ECO:0007669"/>
    <property type="project" value="UniProtKB-KW"/>
</dbReference>
<sequence length="412" mass="46330">MQQIEPNPAQNLLSPQTLTEASLSADIQLLQSLAAKVQPWQTLEVSGPQGSVRPFSLVQDPSAWLASDFKVNPEVFIHRLSDAEVSELKAAVAAVLQQGVQQQGNLLLLLHAKLVTETDFPLPKLGPKLKAMRENLRSGRGFQLIRGIPVEQWSNRESVIAYYGMGLYLGKANPQNRKGHLVGHIKDIGHDLSNPMTRLYATNGAQPFHCDMSDIVGLLCLKRAKQGGNSSWSSAVSVHNELLRRGRQDLVEELAKDQWYLDRKGEIPEGKLPYYRIPIVNYHQGYLSVNYSATYYELAQRHPEVPRLTAKQKEALQYFNALARSDDLRMDWTLEPGDIQLLYNHTMLHNRTAFTDHEDYNERRHLLRLWVSPQGDRQLPQCYADLWGSIASGSRGGIICPGAQLTIPIEAE</sequence>
<evidence type="ECO:0000313" key="5">
    <source>
        <dbReference type="Proteomes" id="UP001438707"/>
    </source>
</evidence>
<name>A0AAW1QNP5_9CHLO</name>
<dbReference type="AlphaFoldDB" id="A0AAW1QNP5"/>
<accession>A0AAW1QNP5</accession>
<dbReference type="Gene3D" id="3.60.130.10">
    <property type="entry name" value="Clavaminate synthase-like"/>
    <property type="match status" value="1"/>
</dbReference>
<dbReference type="InterPro" id="IPR050411">
    <property type="entry name" value="AlphaKG_dependent_hydroxylases"/>
</dbReference>
<evidence type="ECO:0000256" key="2">
    <source>
        <dbReference type="ARBA" id="ARBA00023194"/>
    </source>
</evidence>
<dbReference type="PANTHER" id="PTHR10696">
    <property type="entry name" value="GAMMA-BUTYROBETAINE HYDROXYLASE-RELATED"/>
    <property type="match status" value="1"/>
</dbReference>
<dbReference type="InterPro" id="IPR003819">
    <property type="entry name" value="TauD/TfdA-like"/>
</dbReference>
<evidence type="ECO:0000259" key="3">
    <source>
        <dbReference type="Pfam" id="PF02668"/>
    </source>
</evidence>
<proteinExistence type="predicted"/>